<organism evidence="4 5">
    <name type="scientific">Cylindrodendrum hubeiense</name>
    <dbReference type="NCBI Taxonomy" id="595255"/>
    <lineage>
        <taxon>Eukaryota</taxon>
        <taxon>Fungi</taxon>
        <taxon>Dikarya</taxon>
        <taxon>Ascomycota</taxon>
        <taxon>Pezizomycotina</taxon>
        <taxon>Sordariomycetes</taxon>
        <taxon>Hypocreomycetidae</taxon>
        <taxon>Hypocreales</taxon>
        <taxon>Nectriaceae</taxon>
        <taxon>Cylindrodendrum</taxon>
    </lineage>
</organism>
<sequence length="883" mass="97490">MDLPPSQSQAQAQALPHHQPSSAPQNAYYPYSYPHSASPVSSSAAADYQRTTAANTAANTSANSNSRPRYDDDSANNSYNHSIAVPQPQHPQPVGRFTEEWGASQRGSSIVDGHHASGANMQRSASVHSFNTGDDQQLPVRSNTLKKKNSLRRNGSLKRSSSRRSMRAGSVKSLALQSTSDPDEAHSAFHCPIPTTGNPTEVLSIRFQSWRKVLKDLIAYFREIQSHYDHRSKSLLKLANVSNNITAPPGFLTTAGIDDALQFLRTYNKNAILEANKAKEIEEDVILALTGLRSDLQQKIKEIKNLSGDFKNTVEKEMENTRKAVRNLSDVLGKNELDESLTTGKQDPYLLRLAVDRQVERQIDEENYLHQAYLNLENSGRELESIVVGEIQKAHNAYAGILKREADNAYNVIGDLREGPISMPKDQEWIHFVTHDNQFVDPSIPLRAADQVHYPGQDHEAAQEIRAGLLERKSKYLKSYTAGWYVLSATHLHEFKSADKAQAPVMSLYLPEQKLGSHSSEGGSSNKFILKGRQTGTMHRGHTWVFRAESHDTMMAWYEDIKALTEKTPEERSQFVRSHSRSLSRSSRRSVSSDGLLDEDDDEPFSAETQVYANPGARQHETTPRRSSQAGGRFPSDIQVNAQRGLQASHSPSSVSSSFQDHRTDPAALSATSALPVPATGGNRPDQDNNLGYGATDKTPMDEVPSHATIASQKALYDGVNPYTSEPIQQQEPVQQNPNGGYFIPVAVAQGRQEPNPEFTNTQGQHDQSYSNTQDTREVNQYEDMVAAEQANSERYGERHTNGAVGGKTVNVMAVNGEGFPNLGGLAIKDEAVSMSERESLMDDTDEEDFTPIRPTAHTARKESVQTISNLHIPGGYPKSTPV</sequence>
<dbReference type="SUPFAM" id="SSF50729">
    <property type="entry name" value="PH domain-like"/>
    <property type="match status" value="1"/>
</dbReference>
<proteinExistence type="predicted"/>
<feature type="region of interest" description="Disordered" evidence="2">
    <location>
        <begin position="754"/>
        <end position="773"/>
    </location>
</feature>
<gene>
    <name evidence="4" type="ORF">G7Z17_g13220</name>
</gene>
<evidence type="ECO:0000256" key="1">
    <source>
        <dbReference type="ARBA" id="ARBA00022553"/>
    </source>
</evidence>
<dbReference type="InterPro" id="IPR001849">
    <property type="entry name" value="PH_domain"/>
</dbReference>
<dbReference type="PROSITE" id="PS50003">
    <property type="entry name" value="PH_DOMAIN"/>
    <property type="match status" value="1"/>
</dbReference>
<keyword evidence="5" id="KW-1185">Reference proteome</keyword>
<dbReference type="InterPro" id="IPR011993">
    <property type="entry name" value="PH-like_dom_sf"/>
</dbReference>
<dbReference type="Gene3D" id="1.20.1270.60">
    <property type="entry name" value="Arfaptin homology (AH) domain/BAR domain"/>
    <property type="match status" value="1"/>
</dbReference>
<feature type="compositionally biased region" description="Polar residues" evidence="2">
    <location>
        <begin position="638"/>
        <end position="648"/>
    </location>
</feature>
<dbReference type="Pfam" id="PF20400">
    <property type="entry name" value="BAR_4"/>
    <property type="match status" value="1"/>
</dbReference>
<keyword evidence="1" id="KW-0597">Phosphoprotein</keyword>
<dbReference type="InterPro" id="IPR046868">
    <property type="entry name" value="BAR_4"/>
</dbReference>
<feature type="region of interest" description="Disordered" evidence="2">
    <location>
        <begin position="1"/>
        <end position="193"/>
    </location>
</feature>
<feature type="compositionally biased region" description="Low complexity" evidence="2">
    <location>
        <begin position="1"/>
        <end position="66"/>
    </location>
</feature>
<evidence type="ECO:0000259" key="3">
    <source>
        <dbReference type="PROSITE" id="PS50003"/>
    </source>
</evidence>
<name>A0A9P5GU14_9HYPO</name>
<feature type="compositionally biased region" description="Low complexity" evidence="2">
    <location>
        <begin position="649"/>
        <end position="658"/>
    </location>
</feature>
<feature type="domain" description="PH" evidence="3">
    <location>
        <begin position="463"/>
        <end position="566"/>
    </location>
</feature>
<feature type="compositionally biased region" description="Polar residues" evidence="2">
    <location>
        <begin position="119"/>
        <end position="143"/>
    </location>
</feature>
<reference evidence="4" key="1">
    <citation type="submission" date="2020-03" db="EMBL/GenBank/DDBJ databases">
        <title>Draft Genome Sequence of Cylindrodendrum hubeiense.</title>
        <authorList>
            <person name="Buettner E."/>
            <person name="Kellner H."/>
        </authorList>
    </citation>
    <scope>NUCLEOTIDE SEQUENCE</scope>
    <source>
        <strain evidence="4">IHI 201604</strain>
    </source>
</reference>
<comment type="caution">
    <text evidence="4">The sequence shown here is derived from an EMBL/GenBank/DDBJ whole genome shotgun (WGS) entry which is preliminary data.</text>
</comment>
<dbReference type="PANTHER" id="PTHR31941">
    <property type="entry name" value="CYTOSKELETAL SIGNALING PROTEIN SLM1"/>
    <property type="match status" value="1"/>
</dbReference>
<feature type="compositionally biased region" description="Basic residues" evidence="2">
    <location>
        <begin position="578"/>
        <end position="588"/>
    </location>
</feature>
<feature type="region of interest" description="Disordered" evidence="2">
    <location>
        <begin position="837"/>
        <end position="864"/>
    </location>
</feature>
<evidence type="ECO:0000313" key="4">
    <source>
        <dbReference type="EMBL" id="KAF7535324.1"/>
    </source>
</evidence>
<feature type="compositionally biased region" description="Polar residues" evidence="2">
    <location>
        <begin position="758"/>
        <end position="773"/>
    </location>
</feature>
<evidence type="ECO:0000256" key="2">
    <source>
        <dbReference type="SAM" id="MobiDB-lite"/>
    </source>
</evidence>
<dbReference type="SMART" id="SM00233">
    <property type="entry name" value="PH"/>
    <property type="match status" value="1"/>
</dbReference>
<dbReference type="InterPro" id="IPR043453">
    <property type="entry name" value="Slm1_PH"/>
</dbReference>
<dbReference type="CDD" id="cd13311">
    <property type="entry name" value="PH_Slm1"/>
    <property type="match status" value="1"/>
</dbReference>
<accession>A0A9P5GU14</accession>
<feature type="region of interest" description="Disordered" evidence="2">
    <location>
        <begin position="568"/>
        <end position="703"/>
    </location>
</feature>
<dbReference type="InterPro" id="IPR027267">
    <property type="entry name" value="AH/BAR_dom_sf"/>
</dbReference>
<feature type="compositionally biased region" description="Acidic residues" evidence="2">
    <location>
        <begin position="596"/>
        <end position="605"/>
    </location>
</feature>
<evidence type="ECO:0000313" key="5">
    <source>
        <dbReference type="Proteomes" id="UP000722485"/>
    </source>
</evidence>
<dbReference type="EMBL" id="JAANBB010000722">
    <property type="protein sequence ID" value="KAF7535324.1"/>
    <property type="molecule type" value="Genomic_DNA"/>
</dbReference>
<dbReference type="InterPro" id="IPR046869">
    <property type="entry name" value="SLM1/RGC1-like_PH"/>
</dbReference>
<dbReference type="AlphaFoldDB" id="A0A9P5GU14"/>
<dbReference type="OrthoDB" id="5598057at2759"/>
<dbReference type="PANTHER" id="PTHR31941:SF16">
    <property type="entry name" value="PHOSPHATIDYLINOSITOL 4,5-BISPHOSPHATE-BINDING PROTEIN SLM1-RELATED"/>
    <property type="match status" value="1"/>
</dbReference>
<dbReference type="Pfam" id="PF20399">
    <property type="entry name" value="PH_20"/>
    <property type="match status" value="1"/>
</dbReference>
<protein>
    <recommendedName>
        <fullName evidence="3">PH domain-containing protein</fullName>
    </recommendedName>
</protein>
<dbReference type="Gene3D" id="2.30.29.30">
    <property type="entry name" value="Pleckstrin-homology domain (PH domain)/Phosphotyrosine-binding domain (PTB)"/>
    <property type="match status" value="1"/>
</dbReference>
<dbReference type="Proteomes" id="UP000722485">
    <property type="component" value="Unassembled WGS sequence"/>
</dbReference>